<name>E3M5W7_CAERE</name>
<sequence>MEFITSDIDQSYNYVIRNGFHLNENFYNCTGVDGFQLGVPRPWIGSYFLIVGVFLMIIYLPCLLVICRSDLMKSSCYKIMVWLGVLDICCIFVNSIATGFLGIQGATLCSYPIFIFSMGALGCGCWMGSCATCILLGLNRCCDVNHNIKIRAIFIGKKIYVTILVPMIYTFYAIFFTKTASFNSNYMSWFFNPLLPNGREVRTFIELVHRQTQFFQATDYVNIQHAINNCVVSGATTLIYTYLCVILFAKSRYIKSESMTKTQRQVTFSQLKFKGVQRIQVFFQSVMICFFNAIAAYIYVYMQYFTFPPFMILIGQIAWQWSHGSVCLIYITMNRTVRRGVIDLFVPVSFRNKHKIGTYRKEVHRLSIGGTEGKSTIPTQGTSSGTAIF</sequence>
<dbReference type="OrthoDB" id="5873245at2759"/>
<dbReference type="Pfam" id="PF10321">
    <property type="entry name" value="7TM_GPCR_Srt"/>
    <property type="match status" value="2"/>
</dbReference>
<proteinExistence type="predicted"/>
<evidence type="ECO:0000313" key="1">
    <source>
        <dbReference type="EMBL" id="EFO92258.1"/>
    </source>
</evidence>
<dbReference type="STRING" id="31234.E3M5W7"/>
<dbReference type="HOGENOM" id="CLU_053041_0_0_1"/>
<dbReference type="PANTHER" id="PTHR23021:SF78">
    <property type="entry name" value="SERPENTINE RECEPTOR, CLASS T"/>
    <property type="match status" value="1"/>
</dbReference>
<keyword evidence="2" id="KW-1185">Reference proteome</keyword>
<dbReference type="Proteomes" id="UP000008281">
    <property type="component" value="Unassembled WGS sequence"/>
</dbReference>
<dbReference type="EMBL" id="DS268425">
    <property type="protein sequence ID" value="EFO92258.1"/>
    <property type="molecule type" value="Genomic_DNA"/>
</dbReference>
<gene>
    <name evidence="1" type="primary">Cre-srt-24</name>
    <name evidence="1" type="ORF">CRE_11151</name>
</gene>
<dbReference type="AlphaFoldDB" id="E3M5W7"/>
<reference evidence="1" key="1">
    <citation type="submission" date="2007-07" db="EMBL/GenBank/DDBJ databases">
        <title>PCAP assembly of the Caenorhabditis remanei genome.</title>
        <authorList>
            <consortium name="The Caenorhabditis remanei Sequencing Consortium"/>
            <person name="Wilson R.K."/>
        </authorList>
    </citation>
    <scope>NUCLEOTIDE SEQUENCE [LARGE SCALE GENOMIC DNA]</scope>
    <source>
        <strain evidence="1">PB4641</strain>
    </source>
</reference>
<dbReference type="OMA" id="NCIVSGA"/>
<evidence type="ECO:0000313" key="2">
    <source>
        <dbReference type="Proteomes" id="UP000008281"/>
    </source>
</evidence>
<accession>E3M5W7</accession>
<dbReference type="eggNOG" id="ENOG502RB6I">
    <property type="taxonomic scope" value="Eukaryota"/>
</dbReference>
<dbReference type="InterPro" id="IPR019425">
    <property type="entry name" value="7TM_GPCR_serpentine_rcpt_Srt"/>
</dbReference>
<protein>
    <submittedName>
        <fullName evidence="1">CRE-SRT-24 protein</fullName>
    </submittedName>
</protein>
<dbReference type="Gene3D" id="1.20.1070.10">
    <property type="entry name" value="Rhodopsin 7-helix transmembrane proteins"/>
    <property type="match status" value="1"/>
</dbReference>
<dbReference type="SUPFAM" id="SSF81321">
    <property type="entry name" value="Family A G protein-coupled receptor-like"/>
    <property type="match status" value="1"/>
</dbReference>
<dbReference type="PANTHER" id="PTHR23021">
    <property type="entry name" value="SERPENTINE RECEPTOR, CLASS T"/>
    <property type="match status" value="1"/>
</dbReference>
<organism evidence="2">
    <name type="scientific">Caenorhabditis remanei</name>
    <name type="common">Caenorhabditis vulgaris</name>
    <dbReference type="NCBI Taxonomy" id="31234"/>
    <lineage>
        <taxon>Eukaryota</taxon>
        <taxon>Metazoa</taxon>
        <taxon>Ecdysozoa</taxon>
        <taxon>Nematoda</taxon>
        <taxon>Chromadorea</taxon>
        <taxon>Rhabditida</taxon>
        <taxon>Rhabditina</taxon>
        <taxon>Rhabditomorpha</taxon>
        <taxon>Rhabditoidea</taxon>
        <taxon>Rhabditidae</taxon>
        <taxon>Peloderinae</taxon>
        <taxon>Caenorhabditis</taxon>
    </lineage>
</organism>